<dbReference type="GO" id="GO:0016740">
    <property type="term" value="F:transferase activity"/>
    <property type="evidence" value="ECO:0007669"/>
    <property type="project" value="UniProtKB-KW"/>
</dbReference>
<keyword evidence="3" id="KW-1185">Reference proteome</keyword>
<feature type="domain" description="Amidase" evidence="1">
    <location>
        <begin position="34"/>
        <end position="440"/>
    </location>
</feature>
<dbReference type="InterPro" id="IPR020556">
    <property type="entry name" value="Amidase_CS"/>
</dbReference>
<keyword evidence="2" id="KW-0808">Transferase</keyword>
<dbReference type="AlphaFoldDB" id="A0A1H2WJA9"/>
<evidence type="ECO:0000313" key="3">
    <source>
        <dbReference type="Proteomes" id="UP000199118"/>
    </source>
</evidence>
<gene>
    <name evidence="2" type="ORF">SAMN05444336_102400</name>
</gene>
<dbReference type="EMBL" id="FNMZ01000002">
    <property type="protein sequence ID" value="SDW80645.1"/>
    <property type="molecule type" value="Genomic_DNA"/>
</dbReference>
<protein>
    <submittedName>
        <fullName evidence="2">Aspartyl-tRNA(Asn)/glutamyl-tRNA(Gln) amidotransferase subunit A</fullName>
    </submittedName>
</protein>
<sequence length="452" mass="46797">MDEGSGRMSDSWRSMRAADLGRAIGAKEIDPVALTETFLAAAEAHPEAGRIYVDLTPERARAEAEAAAARARLGTRRHLLDGVPISWKDLYEVAGTRAQAGSAMLDDRPFAEADCPVLARATAAGMVCLGKTHMSELAFSGLGVNPVTATSPNPNDGDWAPGGSSSGAASSVAFGLAAAGIGSDTGGSVRIPSAWQNLTGLKTTLGLIPVEGSVPLSAAFDTVGPLCRSVEDAAEITAIMAGTAAPDLAGASLQGKRILVDEATMHDNAEDAPVAAFEAGLAKLEAAGAEITRETIPEFAAVLPLSGTLVAGEAWATWGKVIEARGDRMFHQIRNRTMGGAAFSAADYLRAWTALRTLRESYLARVSAYDAVAAPTAPILPPSVSRLLSDDAYYERINLMALRNTRIGNLLGVSALTLPLEAPGCGLMLMARPFAEGALCRLGKAAEDALAG</sequence>
<dbReference type="InterPro" id="IPR000120">
    <property type="entry name" value="Amidase"/>
</dbReference>
<evidence type="ECO:0000313" key="2">
    <source>
        <dbReference type="EMBL" id="SDW80645.1"/>
    </source>
</evidence>
<proteinExistence type="predicted"/>
<dbReference type="STRING" id="356660.SAMN05444336_102400"/>
<name>A0A1H2WJA9_9RHOB</name>
<dbReference type="SUPFAM" id="SSF75304">
    <property type="entry name" value="Amidase signature (AS) enzymes"/>
    <property type="match status" value="1"/>
</dbReference>
<evidence type="ECO:0000259" key="1">
    <source>
        <dbReference type="Pfam" id="PF01425"/>
    </source>
</evidence>
<dbReference type="PANTHER" id="PTHR11895:SF176">
    <property type="entry name" value="AMIDASE AMID-RELATED"/>
    <property type="match status" value="1"/>
</dbReference>
<accession>A0A1H2WJA9</accession>
<dbReference type="InterPro" id="IPR023631">
    <property type="entry name" value="Amidase_dom"/>
</dbReference>
<dbReference type="Proteomes" id="UP000199118">
    <property type="component" value="Unassembled WGS sequence"/>
</dbReference>
<dbReference type="PANTHER" id="PTHR11895">
    <property type="entry name" value="TRANSAMIDASE"/>
    <property type="match status" value="1"/>
</dbReference>
<dbReference type="PROSITE" id="PS00571">
    <property type="entry name" value="AMIDASES"/>
    <property type="match status" value="1"/>
</dbReference>
<organism evidence="2 3">
    <name type="scientific">Albimonas donghaensis</name>
    <dbReference type="NCBI Taxonomy" id="356660"/>
    <lineage>
        <taxon>Bacteria</taxon>
        <taxon>Pseudomonadati</taxon>
        <taxon>Pseudomonadota</taxon>
        <taxon>Alphaproteobacteria</taxon>
        <taxon>Rhodobacterales</taxon>
        <taxon>Paracoccaceae</taxon>
        <taxon>Albimonas</taxon>
    </lineage>
</organism>
<dbReference type="Gene3D" id="3.90.1300.10">
    <property type="entry name" value="Amidase signature (AS) domain"/>
    <property type="match status" value="1"/>
</dbReference>
<dbReference type="InterPro" id="IPR036928">
    <property type="entry name" value="AS_sf"/>
</dbReference>
<reference evidence="2 3" key="1">
    <citation type="submission" date="2016-10" db="EMBL/GenBank/DDBJ databases">
        <authorList>
            <person name="de Groot N.N."/>
        </authorList>
    </citation>
    <scope>NUCLEOTIDE SEQUENCE [LARGE SCALE GENOMIC DNA]</scope>
    <source>
        <strain evidence="2 3">DSM 17890</strain>
    </source>
</reference>
<dbReference type="Pfam" id="PF01425">
    <property type="entry name" value="Amidase"/>
    <property type="match status" value="1"/>
</dbReference>